<keyword evidence="3" id="KW-0812">Transmembrane</keyword>
<dbReference type="Pfam" id="PF05699">
    <property type="entry name" value="Dimer_Tnp_hAT"/>
    <property type="match status" value="1"/>
</dbReference>
<evidence type="ECO:0000313" key="5">
    <source>
        <dbReference type="EMBL" id="KAF8377349.1"/>
    </source>
</evidence>
<dbReference type="InterPro" id="IPR008906">
    <property type="entry name" value="HATC_C_dom"/>
</dbReference>
<feature type="compositionally biased region" description="Pro residues" evidence="2">
    <location>
        <begin position="544"/>
        <end position="555"/>
    </location>
</feature>
<evidence type="ECO:0000256" key="1">
    <source>
        <dbReference type="PROSITE-ProRule" id="PRU00047"/>
    </source>
</evidence>
<dbReference type="Proteomes" id="UP000655225">
    <property type="component" value="Unassembled WGS sequence"/>
</dbReference>
<gene>
    <name evidence="5" type="ORF">HHK36_030726</name>
</gene>
<feature type="region of interest" description="Disordered" evidence="2">
    <location>
        <begin position="537"/>
        <end position="562"/>
    </location>
</feature>
<organism evidence="5 6">
    <name type="scientific">Tetracentron sinense</name>
    <name type="common">Spur-leaf</name>
    <dbReference type="NCBI Taxonomy" id="13715"/>
    <lineage>
        <taxon>Eukaryota</taxon>
        <taxon>Viridiplantae</taxon>
        <taxon>Streptophyta</taxon>
        <taxon>Embryophyta</taxon>
        <taxon>Tracheophyta</taxon>
        <taxon>Spermatophyta</taxon>
        <taxon>Magnoliopsida</taxon>
        <taxon>Trochodendrales</taxon>
        <taxon>Trochodendraceae</taxon>
        <taxon>Tetracentron</taxon>
    </lineage>
</organism>
<dbReference type="SUPFAM" id="SSF53098">
    <property type="entry name" value="Ribonuclease H-like"/>
    <property type="match status" value="1"/>
</dbReference>
<dbReference type="InterPro" id="IPR001878">
    <property type="entry name" value="Znf_CCHC"/>
</dbReference>
<dbReference type="InterPro" id="IPR012337">
    <property type="entry name" value="RNaseH-like_sf"/>
</dbReference>
<dbReference type="SUPFAM" id="SSF57756">
    <property type="entry name" value="Retrovirus zinc finger-like domains"/>
    <property type="match status" value="1"/>
</dbReference>
<keyword evidence="3" id="KW-0472">Membrane</keyword>
<dbReference type="Gene3D" id="4.10.60.10">
    <property type="entry name" value="Zinc finger, CCHC-type"/>
    <property type="match status" value="1"/>
</dbReference>
<feature type="domain" description="CCHC-type" evidence="4">
    <location>
        <begin position="326"/>
        <end position="341"/>
    </location>
</feature>
<evidence type="ECO:0000259" key="4">
    <source>
        <dbReference type="PROSITE" id="PS50158"/>
    </source>
</evidence>
<protein>
    <recommendedName>
        <fullName evidence="4">CCHC-type domain-containing protein</fullName>
    </recommendedName>
</protein>
<keyword evidence="3" id="KW-1133">Transmembrane helix</keyword>
<proteinExistence type="predicted"/>
<accession>A0A834YDC1</accession>
<dbReference type="SMART" id="SM00343">
    <property type="entry name" value="ZnF_C2HC"/>
    <property type="match status" value="2"/>
</dbReference>
<keyword evidence="6" id="KW-1185">Reference proteome</keyword>
<dbReference type="PANTHER" id="PTHR23272:SF184">
    <property type="entry name" value="OS03G0311250 PROTEIN"/>
    <property type="match status" value="1"/>
</dbReference>
<dbReference type="OrthoDB" id="1706811at2759"/>
<dbReference type="Pfam" id="PF14223">
    <property type="entry name" value="Retrotran_gag_2"/>
    <property type="match status" value="1"/>
</dbReference>
<dbReference type="GO" id="GO:0046983">
    <property type="term" value="F:protein dimerization activity"/>
    <property type="evidence" value="ECO:0007669"/>
    <property type="project" value="InterPro"/>
</dbReference>
<reference evidence="5 6" key="1">
    <citation type="submission" date="2020-04" db="EMBL/GenBank/DDBJ databases">
        <title>Plant Genome Project.</title>
        <authorList>
            <person name="Zhang R.-G."/>
        </authorList>
    </citation>
    <scope>NUCLEOTIDE SEQUENCE [LARGE SCALE GENOMIC DNA]</scope>
    <source>
        <strain evidence="5">YNK0</strain>
        <tissue evidence="5">Leaf</tissue>
    </source>
</reference>
<dbReference type="GO" id="GO:0003676">
    <property type="term" value="F:nucleic acid binding"/>
    <property type="evidence" value="ECO:0007669"/>
    <property type="project" value="InterPro"/>
</dbReference>
<dbReference type="GO" id="GO:0008270">
    <property type="term" value="F:zinc ion binding"/>
    <property type="evidence" value="ECO:0007669"/>
    <property type="project" value="UniProtKB-KW"/>
</dbReference>
<feature type="transmembrane region" description="Helical" evidence="3">
    <location>
        <begin position="12"/>
        <end position="34"/>
    </location>
</feature>
<comment type="caution">
    <text evidence="5">The sequence shown here is derived from an EMBL/GenBank/DDBJ whole genome shotgun (WGS) entry which is preliminary data.</text>
</comment>
<evidence type="ECO:0000313" key="6">
    <source>
        <dbReference type="Proteomes" id="UP000655225"/>
    </source>
</evidence>
<keyword evidence="1" id="KW-0862">Zinc</keyword>
<dbReference type="PROSITE" id="PS50158">
    <property type="entry name" value="ZF_CCHC"/>
    <property type="match status" value="1"/>
</dbReference>
<dbReference type="InterPro" id="IPR054722">
    <property type="entry name" value="PolX-like_BBD"/>
</dbReference>
<evidence type="ECO:0000256" key="2">
    <source>
        <dbReference type="SAM" id="MobiDB-lite"/>
    </source>
</evidence>
<keyword evidence="1" id="KW-0479">Metal-binding</keyword>
<name>A0A834YDC1_TETSI</name>
<dbReference type="InterPro" id="IPR036875">
    <property type="entry name" value="Znf_CCHC_sf"/>
</dbReference>
<keyword evidence="1" id="KW-0863">Zinc-finger</keyword>
<sequence length="752" mass="84502">MPESSRTSSLEPLFSLPEFLCCIAFITGIIWISLSYKKTYTDLPCLISLTASPETSMDFARFCPCRIHHRPLSDLLVLQEDIYRSPFAGFCHCRILSDFPRSRWIISGRPTVAEFSPPSFLEGRDLWGIIDGTDKMPTTTELKEMAEWKTKNGKIVTWLLDSVDKSIAVGLTPHRTAKTMWDHLKKIYKQSNEARLYRLEQELTHISQGDRTIQEFYNAIVAIWTEISMMDPEILSDAIVTFQEMRERTQVRKFLMKMRHDFEHCRAALLNRSPLPSMNTMICDLLAEEQRLKAFIGVPQPPGSSEMVLLASSPAPGKRDMSRVQCYGCKQFGHLATTCRDSPICAFCKIRGHRIQECRKKKRAQGKVYMTTTDASSTSVIAPSPPSGPLTPEMVQQIVQALSAAGLSGTSLQSPWYFDSGASNHMTGTASYLHNVKSYKGNQIISTADGAQLPISSVGSLSFSPSPHRQFTLIDVFHVPKLSANLISVGQLVQNQCLVIFFPDCCFVHDLATGKVVGRGRRKGRLFLLDLDDSVSPHQEGAVSPPPPPAAPPEADPSIPEMDGNGILEMDLRFQSVSGSWVRCYAHILNLIVRDKLALIESTIENIRKSINWNLTYEMLDAAFEFRHAVPHFVEYDANYHWLPLAEDWSNADEGSDFDILQWWKSNNTRFRTLSRMTHDVLSIPITIVSSELAFSTGEWGRVITKYRSSLLPKTIEALICTNDWLRPSFDEGLSLALYDDVLEPESDADNG</sequence>
<dbReference type="AlphaFoldDB" id="A0A834YDC1"/>
<evidence type="ECO:0000256" key="3">
    <source>
        <dbReference type="SAM" id="Phobius"/>
    </source>
</evidence>
<dbReference type="EMBL" id="JABCRI010000024">
    <property type="protein sequence ID" value="KAF8377349.1"/>
    <property type="molecule type" value="Genomic_DNA"/>
</dbReference>
<dbReference type="PANTHER" id="PTHR23272">
    <property type="entry name" value="BED FINGER-RELATED"/>
    <property type="match status" value="1"/>
</dbReference>
<dbReference type="Pfam" id="PF22936">
    <property type="entry name" value="Pol_BBD"/>
    <property type="match status" value="1"/>
</dbReference>